<keyword evidence="8" id="KW-1185">Reference proteome</keyword>
<feature type="transmembrane region" description="Helical" evidence="6">
    <location>
        <begin position="274"/>
        <end position="297"/>
    </location>
</feature>
<evidence type="ECO:0000256" key="6">
    <source>
        <dbReference type="SAM" id="Phobius"/>
    </source>
</evidence>
<keyword evidence="4 6" id="KW-1133">Transmembrane helix</keyword>
<comment type="caution">
    <text evidence="7">The sequence shown here is derived from an EMBL/GenBank/DDBJ whole genome shotgun (WGS) entry which is preliminary data.</text>
</comment>
<feature type="transmembrane region" description="Helical" evidence="6">
    <location>
        <begin position="193"/>
        <end position="209"/>
    </location>
</feature>
<evidence type="ECO:0008006" key="9">
    <source>
        <dbReference type="Google" id="ProtNLM"/>
    </source>
</evidence>
<evidence type="ECO:0000256" key="2">
    <source>
        <dbReference type="ARBA" id="ARBA00022475"/>
    </source>
</evidence>
<feature type="transmembrane region" description="Helical" evidence="6">
    <location>
        <begin position="134"/>
        <end position="152"/>
    </location>
</feature>
<keyword evidence="2" id="KW-1003">Cell membrane</keyword>
<organism evidence="7 8">
    <name type="scientific">Paramuribaculum intestinale</name>
    <dbReference type="NCBI Taxonomy" id="2094151"/>
    <lineage>
        <taxon>Bacteria</taxon>
        <taxon>Pseudomonadati</taxon>
        <taxon>Bacteroidota</taxon>
        <taxon>Bacteroidia</taxon>
        <taxon>Bacteroidales</taxon>
        <taxon>Muribaculaceae</taxon>
        <taxon>Paramuribaculum</taxon>
    </lineage>
</organism>
<comment type="subcellular location">
    <subcellularLocation>
        <location evidence="1">Cell membrane</location>
        <topology evidence="1">Multi-pass membrane protein</topology>
    </subcellularLocation>
</comment>
<protein>
    <recommendedName>
        <fullName evidence="9">Polysaccharide biosynthesis protein</fullName>
    </recommendedName>
</protein>
<feature type="transmembrane region" description="Helical" evidence="6">
    <location>
        <begin position="48"/>
        <end position="69"/>
    </location>
</feature>
<proteinExistence type="predicted"/>
<feature type="transmembrane region" description="Helical" evidence="6">
    <location>
        <begin position="467"/>
        <end position="486"/>
    </location>
</feature>
<feature type="transmembrane region" description="Helical" evidence="6">
    <location>
        <begin position="241"/>
        <end position="262"/>
    </location>
</feature>
<keyword evidence="5 6" id="KW-0472">Membrane</keyword>
<reference evidence="8" key="1">
    <citation type="submission" date="2018-02" db="EMBL/GenBank/DDBJ databases">
        <authorList>
            <person name="Clavel T."/>
            <person name="Strowig T."/>
        </authorList>
    </citation>
    <scope>NUCLEOTIDE SEQUENCE [LARGE SCALE GENOMIC DNA]</scope>
    <source>
        <strain evidence="8">DSM 100764</strain>
    </source>
</reference>
<dbReference type="PANTHER" id="PTHR30250">
    <property type="entry name" value="PST FAMILY PREDICTED COLANIC ACID TRANSPORTER"/>
    <property type="match status" value="1"/>
</dbReference>
<accession>A0A2V1J2Q1</accession>
<dbReference type="Pfam" id="PF13440">
    <property type="entry name" value="Polysacc_synt_3"/>
    <property type="match status" value="1"/>
</dbReference>
<dbReference type="Proteomes" id="UP000244925">
    <property type="component" value="Unassembled WGS sequence"/>
</dbReference>
<dbReference type="GeneID" id="93424375"/>
<evidence type="ECO:0000256" key="3">
    <source>
        <dbReference type="ARBA" id="ARBA00022692"/>
    </source>
</evidence>
<sequence>MAESRQNGVETARSYADSVRGAFSAMGVYGGVQAVQILAGMIRGKSAALLLGVGGMGVASLYASAAAVVQQIAVAGLNLAVVREISGMSDDEESCRVAATVSRRLTDLCAVGGAILCLLMSPLLSLLTFGSYEYTVGFMCLSLMVGMSVAATGRQALLQATRSLRPLAGATICSTVVSVVVAVPLYWAFSVNGIVPAMIAGSLSGLWFYSRAVGRLRRYGGSVGVRLRDHKPLVRRLLRSGMSLMAVGAMSVGVTFAVNVWLRAEAGESSVAMYNAASSVSSQCASLVFMAMAMDYFPRISALAGDRKAMSDVVEHQICAVLTVLAPMSCLLSAMAPLVTGLLFSSEFDGMIPMLRWLSVAMVLKGVSYPLGYVPLAMGHRRLYFRLEGVYGTVTVFTAVAAGYVAGGLEGIGVAMCAVYALDIAVYAMVCRRCFGVLPGGRTLSIAGRSVAIAVCAVMASGLPDRVWAYAAQAVVCLVALTASWIELCRIKRDI</sequence>
<feature type="transmembrane region" description="Helical" evidence="6">
    <location>
        <begin position="108"/>
        <end position="128"/>
    </location>
</feature>
<feature type="transmembrane region" description="Helical" evidence="6">
    <location>
        <begin position="164"/>
        <end position="187"/>
    </location>
</feature>
<evidence type="ECO:0000313" key="7">
    <source>
        <dbReference type="EMBL" id="PWB09853.1"/>
    </source>
</evidence>
<dbReference type="PANTHER" id="PTHR30250:SF11">
    <property type="entry name" value="O-ANTIGEN TRANSPORTER-RELATED"/>
    <property type="match status" value="1"/>
</dbReference>
<dbReference type="InterPro" id="IPR050833">
    <property type="entry name" value="Poly_Biosynth_Transport"/>
</dbReference>
<evidence type="ECO:0000256" key="5">
    <source>
        <dbReference type="ARBA" id="ARBA00023136"/>
    </source>
</evidence>
<evidence type="ECO:0000256" key="4">
    <source>
        <dbReference type="ARBA" id="ARBA00022989"/>
    </source>
</evidence>
<feature type="transmembrane region" description="Helical" evidence="6">
    <location>
        <begin position="318"/>
        <end position="345"/>
    </location>
</feature>
<dbReference type="GO" id="GO:0005886">
    <property type="term" value="C:plasma membrane"/>
    <property type="evidence" value="ECO:0007669"/>
    <property type="project" value="UniProtKB-SubCell"/>
</dbReference>
<feature type="transmembrane region" description="Helical" evidence="6">
    <location>
        <begin position="412"/>
        <end position="431"/>
    </location>
</feature>
<gene>
    <name evidence="7" type="ORF">C5O25_01185</name>
</gene>
<keyword evidence="3 6" id="KW-0812">Transmembrane</keyword>
<dbReference type="RefSeq" id="WP_107034905.1">
    <property type="nucleotide sequence ID" value="NZ_CAOLHR010000002.1"/>
</dbReference>
<dbReference type="AlphaFoldDB" id="A0A2V1J2Q1"/>
<evidence type="ECO:0000256" key="1">
    <source>
        <dbReference type="ARBA" id="ARBA00004651"/>
    </source>
</evidence>
<name>A0A2V1J2Q1_9BACT</name>
<feature type="transmembrane region" description="Helical" evidence="6">
    <location>
        <begin position="443"/>
        <end position="461"/>
    </location>
</feature>
<feature type="transmembrane region" description="Helical" evidence="6">
    <location>
        <begin position="389"/>
        <end position="406"/>
    </location>
</feature>
<evidence type="ECO:0000313" key="8">
    <source>
        <dbReference type="Proteomes" id="UP000244925"/>
    </source>
</evidence>
<feature type="transmembrane region" description="Helical" evidence="6">
    <location>
        <begin position="21"/>
        <end position="42"/>
    </location>
</feature>
<feature type="transmembrane region" description="Helical" evidence="6">
    <location>
        <begin position="357"/>
        <end position="377"/>
    </location>
</feature>
<dbReference type="EMBL" id="PUBV01000001">
    <property type="protein sequence ID" value="PWB09853.1"/>
    <property type="molecule type" value="Genomic_DNA"/>
</dbReference>